<name>A0A183UDA6_TOXCA</name>
<evidence type="ECO:0000313" key="4">
    <source>
        <dbReference type="WBParaSite" id="TCNE_0000647601-mRNA-1"/>
    </source>
</evidence>
<evidence type="ECO:0000313" key="3">
    <source>
        <dbReference type="Proteomes" id="UP000050794"/>
    </source>
</evidence>
<accession>A0A183UDA6</accession>
<dbReference type="WBParaSite" id="TCNE_0000647601-mRNA-1">
    <property type="protein sequence ID" value="TCNE_0000647601-mRNA-1"/>
    <property type="gene ID" value="TCNE_0000647601"/>
</dbReference>
<reference evidence="4" key="1">
    <citation type="submission" date="2016-06" db="UniProtKB">
        <authorList>
            <consortium name="WormBaseParasite"/>
        </authorList>
    </citation>
    <scope>IDENTIFICATION</scope>
</reference>
<proteinExistence type="predicted"/>
<protein>
    <submittedName>
        <fullName evidence="2 4">Uncharacterized protein</fullName>
    </submittedName>
</protein>
<gene>
    <name evidence="2" type="ORF">TCNE_LOCUS6476</name>
</gene>
<evidence type="ECO:0000256" key="1">
    <source>
        <dbReference type="SAM" id="Phobius"/>
    </source>
</evidence>
<keyword evidence="1" id="KW-0812">Transmembrane</keyword>
<reference evidence="2 3" key="2">
    <citation type="submission" date="2018-11" db="EMBL/GenBank/DDBJ databases">
        <authorList>
            <consortium name="Pathogen Informatics"/>
        </authorList>
    </citation>
    <scope>NUCLEOTIDE SEQUENCE [LARGE SCALE GENOMIC DNA]</scope>
</reference>
<dbReference type="AlphaFoldDB" id="A0A183UDA6"/>
<keyword evidence="3" id="KW-1185">Reference proteome</keyword>
<dbReference type="EMBL" id="UYWY01019500">
    <property type="protein sequence ID" value="VDM37797.1"/>
    <property type="molecule type" value="Genomic_DNA"/>
</dbReference>
<organism evidence="3 4">
    <name type="scientific">Toxocara canis</name>
    <name type="common">Canine roundworm</name>
    <dbReference type="NCBI Taxonomy" id="6265"/>
    <lineage>
        <taxon>Eukaryota</taxon>
        <taxon>Metazoa</taxon>
        <taxon>Ecdysozoa</taxon>
        <taxon>Nematoda</taxon>
        <taxon>Chromadorea</taxon>
        <taxon>Rhabditida</taxon>
        <taxon>Spirurina</taxon>
        <taxon>Ascaridomorpha</taxon>
        <taxon>Ascaridoidea</taxon>
        <taxon>Toxocaridae</taxon>
        <taxon>Toxocara</taxon>
    </lineage>
</organism>
<keyword evidence="1" id="KW-0472">Membrane</keyword>
<evidence type="ECO:0000313" key="2">
    <source>
        <dbReference type="EMBL" id="VDM37797.1"/>
    </source>
</evidence>
<keyword evidence="1" id="KW-1133">Transmembrane helix</keyword>
<feature type="transmembrane region" description="Helical" evidence="1">
    <location>
        <begin position="84"/>
        <end position="102"/>
    </location>
</feature>
<dbReference type="Proteomes" id="UP000050794">
    <property type="component" value="Unassembled WGS sequence"/>
</dbReference>
<sequence length="145" mass="16025">MAPPGPSAVSNKLYRPLAAAASQQREVCQPQYHCRSSEDGITNGGAPSYCLLKCDDGRKRRKRCDSSSVSNPLNFTDAIKRHDILLKIIAATVLVCLVAFAATQHVRITKLEARIEWIEQRYAIMPLVTPTNDHNSKVSCANFQV</sequence>